<dbReference type="AlphaFoldDB" id="A0A0X1T018"/>
<dbReference type="InterPro" id="IPR036271">
    <property type="entry name" value="Tet_transcr_reg_TetR-rel_C_sf"/>
</dbReference>
<sequence>MARPREFDETGALAAAVRCFWSRGYEATSVRDLTQAMGITAASLYNAFGDKRALFGLALKHYIRHGFCERSARLEQQLPPREAVLALFNEIIERSLDDLEHKGCFIVNTALEVAPHDPEFRVLLAQVQEGMEGFFRRCIRAGQAQGSISASTPADDLARLCLGVLMGLQVLSRSRPERELLEGLVRPLFALLK</sequence>
<dbReference type="Gene3D" id="1.10.10.60">
    <property type="entry name" value="Homeodomain-like"/>
    <property type="match status" value="1"/>
</dbReference>
<dbReference type="InterPro" id="IPR023772">
    <property type="entry name" value="DNA-bd_HTH_TetR-type_CS"/>
</dbReference>
<dbReference type="Gene3D" id="1.10.357.10">
    <property type="entry name" value="Tetracycline Repressor, domain 2"/>
    <property type="match status" value="1"/>
</dbReference>
<dbReference type="SUPFAM" id="SSF46689">
    <property type="entry name" value="Homeodomain-like"/>
    <property type="match status" value="1"/>
</dbReference>
<keyword evidence="3" id="KW-0804">Transcription</keyword>
<protein>
    <submittedName>
        <fullName evidence="6">TetR family transcriptional regulator</fullName>
    </submittedName>
</protein>
<dbReference type="PANTHER" id="PTHR47506:SF1">
    <property type="entry name" value="HTH-TYPE TRANSCRIPTIONAL REGULATOR YJDC"/>
    <property type="match status" value="1"/>
</dbReference>
<evidence type="ECO:0000256" key="2">
    <source>
        <dbReference type="ARBA" id="ARBA00023125"/>
    </source>
</evidence>
<feature type="DNA-binding region" description="H-T-H motif" evidence="4">
    <location>
        <begin position="29"/>
        <end position="48"/>
    </location>
</feature>
<keyword evidence="1" id="KW-0805">Transcription regulation</keyword>
<dbReference type="PROSITE" id="PS01081">
    <property type="entry name" value="HTH_TETR_1"/>
    <property type="match status" value="1"/>
</dbReference>
<dbReference type="KEGG" id="pagb:AWM79_08920"/>
<evidence type="ECO:0000313" key="7">
    <source>
        <dbReference type="Proteomes" id="UP000063229"/>
    </source>
</evidence>
<dbReference type="RefSeq" id="WP_060782641.1">
    <property type="nucleotide sequence ID" value="NZ_CP014135.1"/>
</dbReference>
<dbReference type="SUPFAM" id="SSF48498">
    <property type="entry name" value="Tetracyclin repressor-like, C-terminal domain"/>
    <property type="match status" value="1"/>
</dbReference>
<dbReference type="Proteomes" id="UP000063229">
    <property type="component" value="Chromosome"/>
</dbReference>
<keyword evidence="2 4" id="KW-0238">DNA-binding</keyword>
<reference evidence="7" key="1">
    <citation type="submission" date="2016-01" db="EMBL/GenBank/DDBJ databases">
        <authorList>
            <person name="Storey N.H."/>
            <person name="Neuman B.W."/>
        </authorList>
    </citation>
    <scope>NUCLEOTIDE SEQUENCE [LARGE SCALE GENOMIC DNA]</scope>
    <source>
        <strain evidence="7">NCPPB 2472</strain>
    </source>
</reference>
<dbReference type="GO" id="GO:0003677">
    <property type="term" value="F:DNA binding"/>
    <property type="evidence" value="ECO:0007669"/>
    <property type="project" value="UniProtKB-UniRule"/>
</dbReference>
<gene>
    <name evidence="6" type="ORF">AWM79_08920</name>
</gene>
<dbReference type="InterPro" id="IPR009057">
    <property type="entry name" value="Homeodomain-like_sf"/>
</dbReference>
<dbReference type="EMBL" id="CP014135">
    <property type="protein sequence ID" value="AMB85421.1"/>
    <property type="molecule type" value="Genomic_DNA"/>
</dbReference>
<keyword evidence="7" id="KW-1185">Reference proteome</keyword>
<dbReference type="InterPro" id="IPR001647">
    <property type="entry name" value="HTH_TetR"/>
</dbReference>
<dbReference type="InterPro" id="IPR011075">
    <property type="entry name" value="TetR_C"/>
</dbReference>
<evidence type="ECO:0000256" key="1">
    <source>
        <dbReference type="ARBA" id="ARBA00023015"/>
    </source>
</evidence>
<evidence type="ECO:0000259" key="5">
    <source>
        <dbReference type="PROSITE" id="PS50977"/>
    </source>
</evidence>
<proteinExistence type="predicted"/>
<dbReference type="PANTHER" id="PTHR47506">
    <property type="entry name" value="TRANSCRIPTIONAL REGULATORY PROTEIN"/>
    <property type="match status" value="1"/>
</dbReference>
<evidence type="ECO:0000313" key="6">
    <source>
        <dbReference type="EMBL" id="AMB85421.1"/>
    </source>
</evidence>
<dbReference type="Pfam" id="PF00440">
    <property type="entry name" value="TetR_N"/>
    <property type="match status" value="1"/>
</dbReference>
<evidence type="ECO:0000256" key="3">
    <source>
        <dbReference type="ARBA" id="ARBA00023163"/>
    </source>
</evidence>
<dbReference type="Pfam" id="PF16925">
    <property type="entry name" value="TetR_C_13"/>
    <property type="match status" value="1"/>
</dbReference>
<dbReference type="STRING" id="46677.AWM79_08920"/>
<feature type="domain" description="HTH tetR-type" evidence="5">
    <location>
        <begin position="6"/>
        <end position="66"/>
    </location>
</feature>
<name>A0A0X1T018_PSEAA</name>
<evidence type="ECO:0000256" key="4">
    <source>
        <dbReference type="PROSITE-ProRule" id="PRU00335"/>
    </source>
</evidence>
<organism evidence="6 7">
    <name type="scientific">Pseudomonas agarici</name>
    <dbReference type="NCBI Taxonomy" id="46677"/>
    <lineage>
        <taxon>Bacteria</taxon>
        <taxon>Pseudomonadati</taxon>
        <taxon>Pseudomonadota</taxon>
        <taxon>Gammaproteobacteria</taxon>
        <taxon>Pseudomonadales</taxon>
        <taxon>Pseudomonadaceae</taxon>
        <taxon>Pseudomonas</taxon>
    </lineage>
</organism>
<accession>A0A0X1T018</accession>
<dbReference type="PROSITE" id="PS50977">
    <property type="entry name" value="HTH_TETR_2"/>
    <property type="match status" value="1"/>
</dbReference>